<accession>A0A9P1EM58</accession>
<dbReference type="EMBL" id="CAMAPE010000070">
    <property type="protein sequence ID" value="CAH9116471.1"/>
    <property type="molecule type" value="Genomic_DNA"/>
</dbReference>
<dbReference type="AlphaFoldDB" id="A0A9P1EM58"/>
<dbReference type="Proteomes" id="UP001152484">
    <property type="component" value="Unassembled WGS sequence"/>
</dbReference>
<organism evidence="1 2">
    <name type="scientific">Cuscuta europaea</name>
    <name type="common">European dodder</name>
    <dbReference type="NCBI Taxonomy" id="41803"/>
    <lineage>
        <taxon>Eukaryota</taxon>
        <taxon>Viridiplantae</taxon>
        <taxon>Streptophyta</taxon>
        <taxon>Embryophyta</taxon>
        <taxon>Tracheophyta</taxon>
        <taxon>Spermatophyta</taxon>
        <taxon>Magnoliopsida</taxon>
        <taxon>eudicotyledons</taxon>
        <taxon>Gunneridae</taxon>
        <taxon>Pentapetalae</taxon>
        <taxon>asterids</taxon>
        <taxon>lamiids</taxon>
        <taxon>Solanales</taxon>
        <taxon>Convolvulaceae</taxon>
        <taxon>Cuscuteae</taxon>
        <taxon>Cuscuta</taxon>
        <taxon>Cuscuta subgen. Cuscuta</taxon>
    </lineage>
</organism>
<comment type="caution">
    <text evidence="1">The sequence shown here is derived from an EMBL/GenBank/DDBJ whole genome shotgun (WGS) entry which is preliminary data.</text>
</comment>
<gene>
    <name evidence="1" type="ORF">CEURO_LOCUS21167</name>
</gene>
<feature type="non-terminal residue" evidence="1">
    <location>
        <position position="106"/>
    </location>
</feature>
<reference evidence="1" key="1">
    <citation type="submission" date="2022-07" db="EMBL/GenBank/DDBJ databases">
        <authorList>
            <person name="Macas J."/>
            <person name="Novak P."/>
            <person name="Neumann P."/>
        </authorList>
    </citation>
    <scope>NUCLEOTIDE SEQUENCE</scope>
</reference>
<proteinExistence type="predicted"/>
<sequence>MYLLWDKNLLDTSDSIINSSAASSMSIDPPLSAPANEPATLRKIESCFDFTDDDATLFLARIRMMTRRRRPCCLLVIAISDIRGGRYGDDDAVFNFQDRKLSLMVF</sequence>
<protein>
    <submittedName>
        <fullName evidence="1">Uncharacterized protein</fullName>
    </submittedName>
</protein>
<keyword evidence="2" id="KW-1185">Reference proteome</keyword>
<dbReference type="OrthoDB" id="10516691at2759"/>
<evidence type="ECO:0000313" key="2">
    <source>
        <dbReference type="Proteomes" id="UP001152484"/>
    </source>
</evidence>
<evidence type="ECO:0000313" key="1">
    <source>
        <dbReference type="EMBL" id="CAH9116471.1"/>
    </source>
</evidence>
<name>A0A9P1EM58_CUSEU</name>